<evidence type="ECO:0000256" key="2">
    <source>
        <dbReference type="ARBA" id="ARBA00004735"/>
    </source>
</evidence>
<feature type="domain" description="Porphobilinogen deaminase N-terminal" evidence="9">
    <location>
        <begin position="18"/>
        <end position="225"/>
    </location>
</feature>
<keyword evidence="5 8" id="KW-0808">Transferase</keyword>
<name>A0AAF0CTL5_9ENTE</name>
<dbReference type="InterPro" id="IPR022417">
    <property type="entry name" value="Porphobilin_deaminase_N"/>
</dbReference>
<gene>
    <name evidence="8 11" type="primary">hemC</name>
    <name evidence="11" type="ORF">OL234_06970</name>
</gene>
<dbReference type="PANTHER" id="PTHR11557:SF0">
    <property type="entry name" value="PORPHOBILINOGEN DEAMINASE"/>
    <property type="match status" value="1"/>
</dbReference>
<keyword evidence="6 8" id="KW-0627">Porphyrin biosynthesis</keyword>
<dbReference type="Pfam" id="PF03900">
    <property type="entry name" value="Porphobil_deamC"/>
    <property type="match status" value="1"/>
</dbReference>
<dbReference type="PRINTS" id="PR00151">
    <property type="entry name" value="PORPHBDMNASE"/>
</dbReference>
<feature type="domain" description="Porphobilinogen deaminase C-terminal" evidence="10">
    <location>
        <begin position="238"/>
        <end position="303"/>
    </location>
</feature>
<dbReference type="EC" id="2.5.1.61" evidence="8"/>
<dbReference type="GO" id="GO:0005737">
    <property type="term" value="C:cytoplasm"/>
    <property type="evidence" value="ECO:0007669"/>
    <property type="project" value="UniProtKB-UniRule"/>
</dbReference>
<comment type="similarity">
    <text evidence="3 8">Belongs to the HMBS family.</text>
</comment>
<evidence type="ECO:0000256" key="5">
    <source>
        <dbReference type="ARBA" id="ARBA00022679"/>
    </source>
</evidence>
<evidence type="ECO:0000313" key="11">
    <source>
        <dbReference type="EMBL" id="WEG72725.1"/>
    </source>
</evidence>
<dbReference type="SUPFAM" id="SSF53850">
    <property type="entry name" value="Periplasmic binding protein-like II"/>
    <property type="match status" value="1"/>
</dbReference>
<sequence length="321" mass="35422">MSMTHVERSGDLKKKYIVGSRKSQLAMTQTKQTVALIQEKFPDIEIEIKGIVTKGDRLVDVHLSEIGGKGVFMKQIEAAILAGEIDFAVHSMKDVPSYLPPEVTLAAIPKRNSPWDLLISKEPLASLDELPLNSIIGTSSVRRGAQLLAWRPDLQLKNIRGNIDSRYRKLHEEDYDAIILAEAGLNRLGWQDKVTGIRLTKDLCVPAVGQGALGIECRSDRQDVIELLKAIDCPETRKCVSAERVFLSQMDGSCTFPIGAYSELIEGKLTLTGLLSNGDGSIILKETVQNENPNQLGETTAELFNKQGAKELIKKFREING</sequence>
<dbReference type="HAMAP" id="MF_00260">
    <property type="entry name" value="Porphobil_deam"/>
    <property type="match status" value="1"/>
</dbReference>
<comment type="subunit">
    <text evidence="4 8">Monomer.</text>
</comment>
<comment type="catalytic activity">
    <reaction evidence="7 8">
        <text>4 porphobilinogen + H2O = hydroxymethylbilane + 4 NH4(+)</text>
        <dbReference type="Rhea" id="RHEA:13185"/>
        <dbReference type="ChEBI" id="CHEBI:15377"/>
        <dbReference type="ChEBI" id="CHEBI:28938"/>
        <dbReference type="ChEBI" id="CHEBI:57845"/>
        <dbReference type="ChEBI" id="CHEBI:58126"/>
        <dbReference type="EC" id="2.5.1.61"/>
    </reaction>
</comment>
<keyword evidence="12" id="KW-1185">Reference proteome</keyword>
<dbReference type="NCBIfam" id="TIGR00212">
    <property type="entry name" value="hemC"/>
    <property type="match status" value="1"/>
</dbReference>
<evidence type="ECO:0000256" key="6">
    <source>
        <dbReference type="ARBA" id="ARBA00023244"/>
    </source>
</evidence>
<dbReference type="InterPro" id="IPR036803">
    <property type="entry name" value="Porphobilinogen_deaminase_C_sf"/>
</dbReference>
<reference evidence="11" key="1">
    <citation type="submission" date="2022-10" db="EMBL/GenBank/DDBJ databases">
        <title>Vagococcus sp. isolated from poultry meat.</title>
        <authorList>
            <person name="Johansson P."/>
            <person name="Bjorkroth J."/>
        </authorList>
    </citation>
    <scope>NUCLEOTIDE SEQUENCE</scope>
    <source>
        <strain evidence="11">STAA11</strain>
    </source>
</reference>
<protein>
    <recommendedName>
        <fullName evidence="8">Porphobilinogen deaminase</fullName>
        <shortName evidence="8">PBG</shortName>
        <ecNumber evidence="8">2.5.1.61</ecNumber>
    </recommendedName>
    <alternativeName>
        <fullName evidence="8">Hydroxymethylbilane synthase</fullName>
        <shortName evidence="8">HMBS</shortName>
    </alternativeName>
    <alternativeName>
        <fullName evidence="8">Pre-uroporphyrinogen synthase</fullName>
    </alternativeName>
</protein>
<evidence type="ECO:0000256" key="1">
    <source>
        <dbReference type="ARBA" id="ARBA00002869"/>
    </source>
</evidence>
<evidence type="ECO:0000313" key="12">
    <source>
        <dbReference type="Proteomes" id="UP001179647"/>
    </source>
</evidence>
<comment type="cofactor">
    <cofactor evidence="8">
        <name>dipyrromethane</name>
        <dbReference type="ChEBI" id="CHEBI:60342"/>
    </cofactor>
    <text evidence="8">Binds 1 dipyrromethane group covalently.</text>
</comment>
<evidence type="ECO:0000256" key="8">
    <source>
        <dbReference type="HAMAP-Rule" id="MF_00260"/>
    </source>
</evidence>
<evidence type="ECO:0000259" key="10">
    <source>
        <dbReference type="Pfam" id="PF03900"/>
    </source>
</evidence>
<comment type="function">
    <text evidence="1 8">Tetrapolymerization of the monopyrrole PBG into the hydroxymethylbilane pre-uroporphyrinogen in several discrete steps.</text>
</comment>
<dbReference type="FunFam" id="3.40.190.10:FF:000005">
    <property type="entry name" value="Porphobilinogen deaminase"/>
    <property type="match status" value="1"/>
</dbReference>
<dbReference type="InterPro" id="IPR000860">
    <property type="entry name" value="HemC"/>
</dbReference>
<dbReference type="FunFam" id="3.40.190.10:FF:000004">
    <property type="entry name" value="Porphobilinogen deaminase"/>
    <property type="match status" value="1"/>
</dbReference>
<comment type="pathway">
    <text evidence="2">Porphyrin-containing compound metabolism; protoporphyrin-IX biosynthesis; coproporphyrinogen-III from 5-aminolevulinate: step 2/4.</text>
</comment>
<dbReference type="PIRSF" id="PIRSF001438">
    <property type="entry name" value="4pyrrol_synth_OHMeBilane_synth"/>
    <property type="match status" value="1"/>
</dbReference>
<proteinExistence type="inferred from homology"/>
<comment type="miscellaneous">
    <text evidence="8">The porphobilinogen subunits are added to the dipyrromethane group.</text>
</comment>
<dbReference type="CDD" id="cd13646">
    <property type="entry name" value="PBP2_EcHMBS_like"/>
    <property type="match status" value="1"/>
</dbReference>
<dbReference type="EMBL" id="CP110232">
    <property type="protein sequence ID" value="WEG72725.1"/>
    <property type="molecule type" value="Genomic_DNA"/>
</dbReference>
<dbReference type="KEGG" id="vie:OL234_06970"/>
<evidence type="ECO:0000256" key="7">
    <source>
        <dbReference type="ARBA" id="ARBA00048169"/>
    </source>
</evidence>
<dbReference type="GO" id="GO:0006782">
    <property type="term" value="P:protoporphyrinogen IX biosynthetic process"/>
    <property type="evidence" value="ECO:0007669"/>
    <property type="project" value="UniProtKB-UniRule"/>
</dbReference>
<feature type="modified residue" description="S-(dipyrrolylmethanemethyl)cysteine" evidence="8">
    <location>
        <position position="254"/>
    </location>
</feature>
<dbReference type="Gene3D" id="3.40.190.10">
    <property type="entry name" value="Periplasmic binding protein-like II"/>
    <property type="match status" value="2"/>
</dbReference>
<dbReference type="AlphaFoldDB" id="A0AAF0CTL5"/>
<dbReference type="GO" id="GO:0004418">
    <property type="term" value="F:hydroxymethylbilane synthase activity"/>
    <property type="evidence" value="ECO:0007669"/>
    <property type="project" value="UniProtKB-UniRule"/>
</dbReference>
<dbReference type="PANTHER" id="PTHR11557">
    <property type="entry name" value="PORPHOBILINOGEN DEAMINASE"/>
    <property type="match status" value="1"/>
</dbReference>
<dbReference type="Proteomes" id="UP001179647">
    <property type="component" value="Chromosome"/>
</dbReference>
<dbReference type="RefSeq" id="WP_275468527.1">
    <property type="nucleotide sequence ID" value="NZ_CP110232.1"/>
</dbReference>
<evidence type="ECO:0000256" key="3">
    <source>
        <dbReference type="ARBA" id="ARBA00005638"/>
    </source>
</evidence>
<dbReference type="Pfam" id="PF01379">
    <property type="entry name" value="Porphobil_deam"/>
    <property type="match status" value="1"/>
</dbReference>
<dbReference type="SUPFAM" id="SSF54782">
    <property type="entry name" value="Porphobilinogen deaminase (hydroxymethylbilane synthase), C-terminal domain"/>
    <property type="match status" value="1"/>
</dbReference>
<dbReference type="InterPro" id="IPR022418">
    <property type="entry name" value="Porphobilinogen_deaminase_C"/>
</dbReference>
<evidence type="ECO:0000256" key="4">
    <source>
        <dbReference type="ARBA" id="ARBA00011245"/>
    </source>
</evidence>
<accession>A0AAF0CTL5</accession>
<evidence type="ECO:0000259" key="9">
    <source>
        <dbReference type="Pfam" id="PF01379"/>
    </source>
</evidence>
<dbReference type="Gene3D" id="3.30.160.40">
    <property type="entry name" value="Porphobilinogen deaminase, C-terminal domain"/>
    <property type="match status" value="1"/>
</dbReference>
<organism evidence="11 12">
    <name type="scientific">Vagococcus intermedius</name>
    <dbReference type="NCBI Taxonomy" id="2991418"/>
    <lineage>
        <taxon>Bacteria</taxon>
        <taxon>Bacillati</taxon>
        <taxon>Bacillota</taxon>
        <taxon>Bacilli</taxon>
        <taxon>Lactobacillales</taxon>
        <taxon>Enterococcaceae</taxon>
        <taxon>Vagococcus</taxon>
    </lineage>
</organism>